<dbReference type="InterPro" id="IPR013783">
    <property type="entry name" value="Ig-like_fold"/>
</dbReference>
<dbReference type="SUPFAM" id="SSF48726">
    <property type="entry name" value="Immunoglobulin"/>
    <property type="match status" value="1"/>
</dbReference>
<accession>A0A3B4AXI0</accession>
<dbReference type="InterPro" id="IPR036179">
    <property type="entry name" value="Ig-like_dom_sf"/>
</dbReference>
<reference evidence="1" key="2">
    <citation type="submission" date="2025-09" db="UniProtKB">
        <authorList>
            <consortium name="Ensembl"/>
        </authorList>
    </citation>
    <scope>IDENTIFICATION</scope>
</reference>
<reference evidence="1" key="1">
    <citation type="submission" date="2025-08" db="UniProtKB">
        <authorList>
            <consortium name="Ensembl"/>
        </authorList>
    </citation>
    <scope>IDENTIFICATION</scope>
</reference>
<organism evidence="1 2">
    <name type="scientific">Periophthalmus magnuspinnatus</name>
    <dbReference type="NCBI Taxonomy" id="409849"/>
    <lineage>
        <taxon>Eukaryota</taxon>
        <taxon>Metazoa</taxon>
        <taxon>Chordata</taxon>
        <taxon>Craniata</taxon>
        <taxon>Vertebrata</taxon>
        <taxon>Euteleostomi</taxon>
        <taxon>Actinopterygii</taxon>
        <taxon>Neopterygii</taxon>
        <taxon>Teleostei</taxon>
        <taxon>Neoteleostei</taxon>
        <taxon>Acanthomorphata</taxon>
        <taxon>Gobiaria</taxon>
        <taxon>Gobiiformes</taxon>
        <taxon>Gobioidei</taxon>
        <taxon>Gobiidae</taxon>
        <taxon>Oxudercinae</taxon>
        <taxon>Periophthalmus</taxon>
    </lineage>
</organism>
<protein>
    <recommendedName>
        <fullName evidence="3">Ig-like domain-containing protein</fullName>
    </recommendedName>
</protein>
<dbReference type="Ensembl" id="ENSPMGT00000023278.1">
    <property type="protein sequence ID" value="ENSPMGP00000021853.1"/>
    <property type="gene ID" value="ENSPMGG00000017702.1"/>
</dbReference>
<dbReference type="AlphaFoldDB" id="A0A3B4AXI0"/>
<evidence type="ECO:0000313" key="2">
    <source>
        <dbReference type="Proteomes" id="UP000261520"/>
    </source>
</evidence>
<dbReference type="STRING" id="409849.ENSPMGP00000021853"/>
<keyword evidence="2" id="KW-1185">Reference proteome</keyword>
<evidence type="ECO:0000313" key="1">
    <source>
        <dbReference type="Ensembl" id="ENSPMGP00000021853.1"/>
    </source>
</evidence>
<dbReference type="Proteomes" id="UP000261520">
    <property type="component" value="Unplaced"/>
</dbReference>
<proteinExistence type="predicted"/>
<sequence>GLIEDSEDAAVPERTLLSGSALSVRCLGDGPLLLQSTSFRLMHDALGNHVTVTRTNPRYTGTYTCSAPANHNPSDPSSAFVVPRSRDSVEEGRDFLLRCLPTGADITELSVQSDSEGRGLPQGMTFTFDPRRGALVHAVQRSFEGWYRCRGRRNGQEVTSVNRTFSIWACSV</sequence>
<dbReference type="Gene3D" id="2.60.40.10">
    <property type="entry name" value="Immunoglobulins"/>
    <property type="match status" value="1"/>
</dbReference>
<evidence type="ECO:0008006" key="3">
    <source>
        <dbReference type="Google" id="ProtNLM"/>
    </source>
</evidence>
<name>A0A3B4AXI0_9GOBI</name>